<dbReference type="Proteomes" id="UP001162972">
    <property type="component" value="Chromosome 17"/>
</dbReference>
<name>A0AAD6KD22_9ROSI</name>
<dbReference type="AlphaFoldDB" id="A0AAD6KD22"/>
<evidence type="ECO:0008006" key="3">
    <source>
        <dbReference type="Google" id="ProtNLM"/>
    </source>
</evidence>
<evidence type="ECO:0000313" key="1">
    <source>
        <dbReference type="EMBL" id="KAJ6421190.1"/>
    </source>
</evidence>
<gene>
    <name evidence="1" type="ORF">OIU84_028546</name>
</gene>
<reference evidence="1 2" key="1">
    <citation type="journal article" date="2023" name="Int. J. Mol. Sci.">
        <title>De Novo Assembly and Annotation of 11 Diverse Shrub Willow (Salix) Genomes Reveals Novel Gene Organization in Sex-Linked Regions.</title>
        <authorList>
            <person name="Hyden B."/>
            <person name="Feng K."/>
            <person name="Yates T.B."/>
            <person name="Jawdy S."/>
            <person name="Cereghino C."/>
            <person name="Smart L.B."/>
            <person name="Muchero W."/>
        </authorList>
    </citation>
    <scope>NUCLEOTIDE SEQUENCE [LARGE SCALE GENOMIC DNA]</scope>
    <source>
        <tissue evidence="1">Shoot tip</tissue>
    </source>
</reference>
<accession>A0AAD6KD22</accession>
<comment type="caution">
    <text evidence="1">The sequence shown here is derived from an EMBL/GenBank/DDBJ whole genome shotgun (WGS) entry which is preliminary data.</text>
</comment>
<organism evidence="1 2">
    <name type="scientific">Salix udensis</name>
    <dbReference type="NCBI Taxonomy" id="889485"/>
    <lineage>
        <taxon>Eukaryota</taxon>
        <taxon>Viridiplantae</taxon>
        <taxon>Streptophyta</taxon>
        <taxon>Embryophyta</taxon>
        <taxon>Tracheophyta</taxon>
        <taxon>Spermatophyta</taxon>
        <taxon>Magnoliopsida</taxon>
        <taxon>eudicotyledons</taxon>
        <taxon>Gunneridae</taxon>
        <taxon>Pentapetalae</taxon>
        <taxon>rosids</taxon>
        <taxon>fabids</taxon>
        <taxon>Malpighiales</taxon>
        <taxon>Salicaceae</taxon>
        <taxon>Saliceae</taxon>
        <taxon>Salix</taxon>
    </lineage>
</organism>
<evidence type="ECO:0000313" key="2">
    <source>
        <dbReference type="Proteomes" id="UP001162972"/>
    </source>
</evidence>
<dbReference type="PANTHER" id="PTHR34270">
    <property type="entry name" value="PROTEIN RALF-LIKE 15-RELATED"/>
    <property type="match status" value="1"/>
</dbReference>
<dbReference type="EMBL" id="JAPFFJ010000008">
    <property type="protein sequence ID" value="KAJ6421190.1"/>
    <property type="molecule type" value="Genomic_DNA"/>
</dbReference>
<proteinExistence type="predicted"/>
<protein>
    <recommendedName>
        <fullName evidence="3">Rapid ALkalinization Factor</fullName>
    </recommendedName>
</protein>
<keyword evidence="2" id="KW-1185">Reference proteome</keyword>
<sequence>MALITKRLAILGFAISMILIMMKNTSLAREVRDDTAVGFPYKSVGILDTYIGPPTMAKGGSQICDPKKDPACQEAPEGPWQRGCEKEFRCRSPPHRLRRERRPWN</sequence>
<dbReference type="PANTHER" id="PTHR34270:SF3">
    <property type="entry name" value="PROTEIN RALF-LIKE 16-RELATED"/>
    <property type="match status" value="1"/>
</dbReference>